<dbReference type="EMBL" id="BQKI01000001">
    <property type="protein sequence ID" value="GJM87406.1"/>
    <property type="molecule type" value="Genomic_DNA"/>
</dbReference>
<comment type="caution">
    <text evidence="2">The sequence shown here is derived from an EMBL/GenBank/DDBJ whole genome shotgun (WGS) entry which is preliminary data.</text>
</comment>
<dbReference type="Gene3D" id="1.20.1280.50">
    <property type="match status" value="1"/>
</dbReference>
<gene>
    <name evidence="2" type="primary">ga03356</name>
    <name evidence="2" type="ORF">PR202_ga03356</name>
</gene>
<keyword evidence="3" id="KW-1185">Reference proteome</keyword>
<name>A0AAV5BLR3_ELECO</name>
<dbReference type="SUPFAM" id="SSF81383">
    <property type="entry name" value="F-box domain"/>
    <property type="match status" value="1"/>
</dbReference>
<organism evidence="2 3">
    <name type="scientific">Eleusine coracana subsp. coracana</name>
    <dbReference type="NCBI Taxonomy" id="191504"/>
    <lineage>
        <taxon>Eukaryota</taxon>
        <taxon>Viridiplantae</taxon>
        <taxon>Streptophyta</taxon>
        <taxon>Embryophyta</taxon>
        <taxon>Tracheophyta</taxon>
        <taxon>Spermatophyta</taxon>
        <taxon>Magnoliopsida</taxon>
        <taxon>Liliopsida</taxon>
        <taxon>Poales</taxon>
        <taxon>Poaceae</taxon>
        <taxon>PACMAD clade</taxon>
        <taxon>Chloridoideae</taxon>
        <taxon>Cynodonteae</taxon>
        <taxon>Eleusininae</taxon>
        <taxon>Eleusine</taxon>
    </lineage>
</organism>
<dbReference type="AlphaFoldDB" id="A0AAV5BLR3"/>
<accession>A0AAV5BLR3</accession>
<evidence type="ECO:0000313" key="2">
    <source>
        <dbReference type="EMBL" id="GJM87406.1"/>
    </source>
</evidence>
<feature type="domain" description="F-box" evidence="1">
    <location>
        <begin position="7"/>
        <end position="54"/>
    </location>
</feature>
<sequence length="99" mass="11537">MQKDHQDDRLSELPDHILLKILDQCDVRDAVRTSILSRRWRQLPTTISRLVIDVNHFLPKSVFEPSRDEIVCTNAAVVEAIKSILSRRNSNPYSMTFYI</sequence>
<proteinExistence type="predicted"/>
<dbReference type="InterPro" id="IPR001810">
    <property type="entry name" value="F-box_dom"/>
</dbReference>
<dbReference type="PROSITE" id="PS50181">
    <property type="entry name" value="FBOX"/>
    <property type="match status" value="1"/>
</dbReference>
<dbReference type="Proteomes" id="UP001054889">
    <property type="component" value="Unassembled WGS sequence"/>
</dbReference>
<dbReference type="PANTHER" id="PTHR32153">
    <property type="entry name" value="OJ000223_09.16 PROTEIN"/>
    <property type="match status" value="1"/>
</dbReference>
<dbReference type="Pfam" id="PF00646">
    <property type="entry name" value="F-box"/>
    <property type="match status" value="1"/>
</dbReference>
<dbReference type="InterPro" id="IPR044997">
    <property type="entry name" value="F-box_plant"/>
</dbReference>
<reference evidence="2" key="1">
    <citation type="journal article" date="2018" name="DNA Res.">
        <title>Multiple hybrid de novo genome assembly of finger millet, an orphan allotetraploid crop.</title>
        <authorList>
            <person name="Hatakeyama M."/>
            <person name="Aluri S."/>
            <person name="Balachadran M.T."/>
            <person name="Sivarajan S.R."/>
            <person name="Patrignani A."/>
            <person name="Gruter S."/>
            <person name="Poveda L."/>
            <person name="Shimizu-Inatsugi R."/>
            <person name="Baeten J."/>
            <person name="Francoijs K.J."/>
            <person name="Nataraja K.N."/>
            <person name="Reddy Y.A.N."/>
            <person name="Phadnis S."/>
            <person name="Ravikumar R.L."/>
            <person name="Schlapbach R."/>
            <person name="Sreeman S.M."/>
            <person name="Shimizu K.K."/>
        </authorList>
    </citation>
    <scope>NUCLEOTIDE SEQUENCE</scope>
</reference>
<reference evidence="2" key="2">
    <citation type="submission" date="2021-12" db="EMBL/GenBank/DDBJ databases">
        <title>Resequencing data analysis of finger millet.</title>
        <authorList>
            <person name="Hatakeyama M."/>
            <person name="Aluri S."/>
            <person name="Balachadran M.T."/>
            <person name="Sivarajan S.R."/>
            <person name="Poveda L."/>
            <person name="Shimizu-Inatsugi R."/>
            <person name="Schlapbach R."/>
            <person name="Sreeman S.M."/>
            <person name="Shimizu K.K."/>
        </authorList>
    </citation>
    <scope>NUCLEOTIDE SEQUENCE</scope>
</reference>
<protein>
    <recommendedName>
        <fullName evidence="1">F-box domain-containing protein</fullName>
    </recommendedName>
</protein>
<evidence type="ECO:0000259" key="1">
    <source>
        <dbReference type="PROSITE" id="PS50181"/>
    </source>
</evidence>
<dbReference type="InterPro" id="IPR036047">
    <property type="entry name" value="F-box-like_dom_sf"/>
</dbReference>
<evidence type="ECO:0000313" key="3">
    <source>
        <dbReference type="Proteomes" id="UP001054889"/>
    </source>
</evidence>